<keyword evidence="2" id="KW-1185">Reference proteome</keyword>
<dbReference type="Gene3D" id="4.10.60.10">
    <property type="entry name" value="Zinc finger, CCHC-type"/>
    <property type="match status" value="1"/>
</dbReference>
<comment type="caution">
    <text evidence="1">The sequence shown here is derived from an EMBL/GenBank/DDBJ whole genome shotgun (WGS) entry which is preliminary data.</text>
</comment>
<accession>A0A8X6J0G6</accession>
<evidence type="ECO:0000313" key="1">
    <source>
        <dbReference type="EMBL" id="GFS66551.1"/>
    </source>
</evidence>
<dbReference type="Proteomes" id="UP000887013">
    <property type="component" value="Unassembled WGS sequence"/>
</dbReference>
<organism evidence="1 2">
    <name type="scientific">Nephila pilipes</name>
    <name type="common">Giant wood spider</name>
    <name type="synonym">Nephila maculata</name>
    <dbReference type="NCBI Taxonomy" id="299642"/>
    <lineage>
        <taxon>Eukaryota</taxon>
        <taxon>Metazoa</taxon>
        <taxon>Ecdysozoa</taxon>
        <taxon>Arthropoda</taxon>
        <taxon>Chelicerata</taxon>
        <taxon>Arachnida</taxon>
        <taxon>Araneae</taxon>
        <taxon>Araneomorphae</taxon>
        <taxon>Entelegynae</taxon>
        <taxon>Araneoidea</taxon>
        <taxon>Nephilidae</taxon>
        <taxon>Nephila</taxon>
    </lineage>
</organism>
<proteinExistence type="predicted"/>
<gene>
    <name evidence="1" type="primary">AVEN_38166_1</name>
    <name evidence="1" type="ORF">NPIL_396051</name>
</gene>
<evidence type="ECO:0000313" key="2">
    <source>
        <dbReference type="Proteomes" id="UP000887013"/>
    </source>
</evidence>
<sequence>MTKRNEEIDEERKFKTKARRGFGVFSLQELGHFARDCSFSCTLCGKLGHCRKQCTRNKNEKTMITFSIRDQELSTFNMYKKTACINDHRATALLDTGSSSCFLKESVDRNLELNILPCKKDLYSFGNQFNPVTQSLGMITVDLQIEEALANNIYVFIVPDSTPLIDLLVGHPFLDLLRIAYARIDEKLRI</sequence>
<dbReference type="SUPFAM" id="SSF57756">
    <property type="entry name" value="Retrovirus zinc finger-like domains"/>
    <property type="match status" value="1"/>
</dbReference>
<reference evidence="1" key="1">
    <citation type="submission" date="2020-08" db="EMBL/GenBank/DDBJ databases">
        <title>Multicomponent nature underlies the extraordinary mechanical properties of spider dragline silk.</title>
        <authorList>
            <person name="Kono N."/>
            <person name="Nakamura H."/>
            <person name="Mori M."/>
            <person name="Yoshida Y."/>
            <person name="Ohtoshi R."/>
            <person name="Malay A.D."/>
            <person name="Moran D.A.P."/>
            <person name="Tomita M."/>
            <person name="Numata K."/>
            <person name="Arakawa K."/>
        </authorList>
    </citation>
    <scope>NUCLEOTIDE SEQUENCE</scope>
</reference>
<name>A0A8X6J0G6_NEPPI</name>
<dbReference type="Pfam" id="PF13650">
    <property type="entry name" value="Asp_protease_2"/>
    <property type="match status" value="1"/>
</dbReference>
<dbReference type="InterPro" id="IPR036875">
    <property type="entry name" value="Znf_CCHC_sf"/>
</dbReference>
<dbReference type="InterPro" id="IPR021109">
    <property type="entry name" value="Peptidase_aspartic_dom_sf"/>
</dbReference>
<dbReference type="GO" id="GO:0003676">
    <property type="term" value="F:nucleic acid binding"/>
    <property type="evidence" value="ECO:0007669"/>
    <property type="project" value="InterPro"/>
</dbReference>
<dbReference type="CDD" id="cd00303">
    <property type="entry name" value="retropepsin_like"/>
    <property type="match status" value="1"/>
</dbReference>
<dbReference type="SUPFAM" id="SSF50630">
    <property type="entry name" value="Acid proteases"/>
    <property type="match status" value="1"/>
</dbReference>
<dbReference type="Gene3D" id="2.40.70.10">
    <property type="entry name" value="Acid Proteases"/>
    <property type="match status" value="1"/>
</dbReference>
<dbReference type="EMBL" id="BMAW01094629">
    <property type="protein sequence ID" value="GFS66551.1"/>
    <property type="molecule type" value="Genomic_DNA"/>
</dbReference>
<dbReference type="AlphaFoldDB" id="A0A8X6J0G6"/>
<protein>
    <submittedName>
        <fullName evidence="1">CCHC-type domain-containing protein</fullName>
    </submittedName>
</protein>
<dbReference type="GO" id="GO:0008270">
    <property type="term" value="F:zinc ion binding"/>
    <property type="evidence" value="ECO:0007669"/>
    <property type="project" value="InterPro"/>
</dbReference>
<dbReference type="OrthoDB" id="115435at2759"/>